<keyword evidence="2" id="KW-1185">Reference proteome</keyword>
<reference evidence="1 2" key="2">
    <citation type="submission" date="2018-08" db="EMBL/GenBank/DDBJ databases">
        <authorList>
            <person name="Laetsch R D."/>
            <person name="Stevens L."/>
            <person name="Kumar S."/>
            <person name="Blaxter L. M."/>
        </authorList>
    </citation>
    <scope>NUCLEOTIDE SEQUENCE [LARGE SCALE GENOMIC DNA]</scope>
</reference>
<evidence type="ECO:0000313" key="3">
    <source>
        <dbReference type="WBParaSite" id="nOo.2.0.1.t06677-RA"/>
    </source>
</evidence>
<sequence>MLRDVDEIPNNVCGVIGNRYVIAGPVDEPIEKTFMYFHLYDSDPKGDKKQPLYAMIGRHAESRGPIHMSIKVLEKVKGRSLYFGIEGEQEAEHDPEYGGRPFAIIKYDATPVSMLTVLSPKTTVPSILALMIGLGCIRALAALNRAGFVHRFVSPFNFAITKPLTKRNILEKMIIIDFSAVLPWPCK</sequence>
<organism evidence="3">
    <name type="scientific">Onchocerca ochengi</name>
    <name type="common">Filarial nematode worm</name>
    <dbReference type="NCBI Taxonomy" id="42157"/>
    <lineage>
        <taxon>Eukaryota</taxon>
        <taxon>Metazoa</taxon>
        <taxon>Ecdysozoa</taxon>
        <taxon>Nematoda</taxon>
        <taxon>Chromadorea</taxon>
        <taxon>Rhabditida</taxon>
        <taxon>Spirurina</taxon>
        <taxon>Spiruromorpha</taxon>
        <taxon>Filarioidea</taxon>
        <taxon>Onchocercidae</taxon>
        <taxon>Onchocerca</taxon>
    </lineage>
</organism>
<dbReference type="InterPro" id="IPR011009">
    <property type="entry name" value="Kinase-like_dom_sf"/>
</dbReference>
<protein>
    <submittedName>
        <fullName evidence="3">Protein kinase domain-containing protein</fullName>
    </submittedName>
</protein>
<dbReference type="AlphaFoldDB" id="A0A182EF16"/>
<gene>
    <name evidence="1" type="ORF">NOO_LOCUS6677</name>
</gene>
<dbReference type="STRING" id="42157.A0A182EF16"/>
<dbReference type="SUPFAM" id="SSF56112">
    <property type="entry name" value="Protein kinase-like (PK-like)"/>
    <property type="match status" value="1"/>
</dbReference>
<evidence type="ECO:0000313" key="1">
    <source>
        <dbReference type="EMBL" id="VDK83273.1"/>
    </source>
</evidence>
<dbReference type="OrthoDB" id="5773790at2759"/>
<accession>A0A182EF16</accession>
<dbReference type="WBParaSite" id="nOo.2.0.1.t06677-RA">
    <property type="protein sequence ID" value="nOo.2.0.1.t06677-RA"/>
    <property type="gene ID" value="nOo.2.0.1.g06677"/>
</dbReference>
<evidence type="ECO:0000313" key="2">
    <source>
        <dbReference type="Proteomes" id="UP000271087"/>
    </source>
</evidence>
<reference evidence="3" key="1">
    <citation type="submission" date="2016-06" db="UniProtKB">
        <authorList>
            <consortium name="WormBaseParasite"/>
        </authorList>
    </citation>
    <scope>IDENTIFICATION</scope>
</reference>
<proteinExistence type="predicted"/>
<dbReference type="EMBL" id="UYRW01002141">
    <property type="protein sequence ID" value="VDK83273.1"/>
    <property type="molecule type" value="Genomic_DNA"/>
</dbReference>
<dbReference type="Proteomes" id="UP000271087">
    <property type="component" value="Unassembled WGS sequence"/>
</dbReference>
<name>A0A182EF16_ONCOC</name>